<dbReference type="Proteomes" id="UP000800981">
    <property type="component" value="Unassembled WGS sequence"/>
</dbReference>
<organism evidence="1 2">
    <name type="scientific">Motilibacter deserti</name>
    <dbReference type="NCBI Taxonomy" id="2714956"/>
    <lineage>
        <taxon>Bacteria</taxon>
        <taxon>Bacillati</taxon>
        <taxon>Actinomycetota</taxon>
        <taxon>Actinomycetes</taxon>
        <taxon>Motilibacterales</taxon>
        <taxon>Motilibacteraceae</taxon>
        <taxon>Motilibacter</taxon>
    </lineage>
</organism>
<dbReference type="PANTHER" id="PTHR38479">
    <property type="entry name" value="LMO0824 PROTEIN"/>
    <property type="match status" value="1"/>
</dbReference>
<gene>
    <name evidence="1" type="ORF">G9H71_16095</name>
</gene>
<reference evidence="1 2" key="1">
    <citation type="submission" date="2020-03" db="EMBL/GenBank/DDBJ databases">
        <title>Two novel Motilibacter sp.</title>
        <authorList>
            <person name="Liu S."/>
        </authorList>
    </citation>
    <scope>NUCLEOTIDE SEQUENCE [LARGE SCALE GENOMIC DNA]</scope>
    <source>
        <strain evidence="1 2">E257</strain>
    </source>
</reference>
<evidence type="ECO:0000313" key="2">
    <source>
        <dbReference type="Proteomes" id="UP000800981"/>
    </source>
</evidence>
<dbReference type="PANTHER" id="PTHR38479:SF2">
    <property type="entry name" value="WINGED HELIX DNA-BINDING DOMAIN-CONTAINING PROTEIN"/>
    <property type="match status" value="1"/>
</dbReference>
<keyword evidence="1" id="KW-0238">DNA-binding</keyword>
<proteinExistence type="predicted"/>
<evidence type="ECO:0000313" key="1">
    <source>
        <dbReference type="EMBL" id="NHC15304.1"/>
    </source>
</evidence>
<dbReference type="GO" id="GO:0003677">
    <property type="term" value="F:DNA binding"/>
    <property type="evidence" value="ECO:0007669"/>
    <property type="project" value="UniProtKB-KW"/>
</dbReference>
<dbReference type="RefSeq" id="WP_166283593.1">
    <property type="nucleotide sequence ID" value="NZ_JAANNP010000023.1"/>
</dbReference>
<dbReference type="Pfam" id="PF06224">
    <property type="entry name" value="AlkZ-like"/>
    <property type="match status" value="1"/>
</dbReference>
<protein>
    <submittedName>
        <fullName evidence="1">Winged helix DNA-binding domain-containing protein</fullName>
    </submittedName>
</protein>
<name>A0ABX0GWL6_9ACTN</name>
<accession>A0ABX0GWL6</accession>
<keyword evidence="2" id="KW-1185">Reference proteome</keyword>
<dbReference type="EMBL" id="JAANNP010000023">
    <property type="protein sequence ID" value="NHC15304.1"/>
    <property type="molecule type" value="Genomic_DNA"/>
</dbReference>
<comment type="caution">
    <text evidence="1">The sequence shown here is derived from an EMBL/GenBank/DDBJ whole genome shotgun (WGS) entry which is preliminary data.</text>
</comment>
<sequence>MAAPTLGLRALNRATLARQLLLERTTVDPPSAVDTVVGLQAQVPAVPYLALHARLEAFDPAQLAAPLEARELVRAPLLRATVHLMSARDCRALRPLLQPVLARTFAGTAWSRMLAGTDIAAVLASGRTLVAEHPLTRAELGPLLTERHPGLDPEALAMAFSYLEPLVQVTPRGSWGRSGRAALTTYDSWLGPGAVPPARAEELVLRYLRAYGPASVKDVQTWSGLTRLREVAAGLGGLRRYRSPAGAELLDVPDALLPDPDTPAPPRFMPEYDNALLGYADRSRVVGPGDHVLLQGGPGGHTGTLLVDGFVAATWAVRRDAGRATLQIRPSAPIRPQAMDAVTDEGSRLLAFVAPDEEHDIAIVP</sequence>
<dbReference type="InterPro" id="IPR009351">
    <property type="entry name" value="AlkZ-like"/>
</dbReference>